<accession>A0A9N8E8C7</accession>
<comment type="caution">
    <text evidence="1">The sequence shown here is derived from an EMBL/GenBank/DDBJ whole genome shotgun (WGS) entry which is preliminary data.</text>
</comment>
<organism evidence="1 2">
    <name type="scientific">Seminavis robusta</name>
    <dbReference type="NCBI Taxonomy" id="568900"/>
    <lineage>
        <taxon>Eukaryota</taxon>
        <taxon>Sar</taxon>
        <taxon>Stramenopiles</taxon>
        <taxon>Ochrophyta</taxon>
        <taxon>Bacillariophyta</taxon>
        <taxon>Bacillariophyceae</taxon>
        <taxon>Bacillariophycidae</taxon>
        <taxon>Naviculales</taxon>
        <taxon>Naviculaceae</taxon>
        <taxon>Seminavis</taxon>
    </lineage>
</organism>
<name>A0A9N8E8C7_9STRA</name>
<protein>
    <submittedName>
        <fullName evidence="1">Uncharacterized protein</fullName>
    </submittedName>
</protein>
<dbReference type="Gene3D" id="1.10.3290.10">
    <property type="entry name" value="Fido-like domain"/>
    <property type="match status" value="1"/>
</dbReference>
<dbReference type="Proteomes" id="UP001153069">
    <property type="component" value="Unassembled WGS sequence"/>
</dbReference>
<dbReference type="InterPro" id="IPR036597">
    <property type="entry name" value="Fido-like_dom_sf"/>
</dbReference>
<sequence length="305" mass="34554">MSDLITPPRKATPRVRCRQCGGEHLPIRCPLRSPDDRSSKSWKEQVEEYDLKQSAKPFKCTVRLHQGKESLVCSDTVNESLVCSDTVNEFWDDIHTSHNHSLYRDFAGIKKTESSVLYPPDFSLLEPGEYTLVSRAHGISTKDLCIVIDEAVKEPKKHHPLEKATVRSVQEKLLLQFNHFSLSHEGNDLNLDETSVLTEILETKDWKHILESSEEKVDRDLRRVPGSEQDIREAANHILASQELSRVPQDSNHSIRSSETFVLQLHSWLMNGLLVDTAVGMAGEYRKVAIGAHGSRFSSSTDIQF</sequence>
<reference evidence="1" key="1">
    <citation type="submission" date="2020-06" db="EMBL/GenBank/DDBJ databases">
        <authorList>
            <consortium name="Plant Systems Biology data submission"/>
        </authorList>
    </citation>
    <scope>NUCLEOTIDE SEQUENCE</scope>
    <source>
        <strain evidence="1">D6</strain>
    </source>
</reference>
<dbReference type="OrthoDB" id="44335at2759"/>
<gene>
    <name evidence="1" type="ORF">SEMRO_621_G176850.1</name>
</gene>
<proteinExistence type="predicted"/>
<evidence type="ECO:0000313" key="1">
    <source>
        <dbReference type="EMBL" id="CAB9513920.1"/>
    </source>
</evidence>
<dbReference type="AlphaFoldDB" id="A0A9N8E8C7"/>
<dbReference type="EMBL" id="CAICTM010000620">
    <property type="protein sequence ID" value="CAB9513920.1"/>
    <property type="molecule type" value="Genomic_DNA"/>
</dbReference>
<keyword evidence="2" id="KW-1185">Reference proteome</keyword>
<evidence type="ECO:0000313" key="2">
    <source>
        <dbReference type="Proteomes" id="UP001153069"/>
    </source>
</evidence>